<evidence type="ECO:0000313" key="1">
    <source>
        <dbReference type="EnsemblMetazoa" id="AMAM007198-PA"/>
    </source>
</evidence>
<dbReference type="VEuPathDB" id="VectorBase:AMAM007198"/>
<accession>A0A182SI00</accession>
<dbReference type="Proteomes" id="UP000075901">
    <property type="component" value="Unassembled WGS sequence"/>
</dbReference>
<name>A0A182SI00_9DIPT</name>
<protein>
    <submittedName>
        <fullName evidence="1">Uncharacterized protein</fullName>
    </submittedName>
</protein>
<dbReference type="EnsemblMetazoa" id="AMAM007198-RA">
    <property type="protein sequence ID" value="AMAM007198-PA"/>
    <property type="gene ID" value="AMAM007198"/>
</dbReference>
<organism evidence="1 2">
    <name type="scientific">Anopheles maculatus</name>
    <dbReference type="NCBI Taxonomy" id="74869"/>
    <lineage>
        <taxon>Eukaryota</taxon>
        <taxon>Metazoa</taxon>
        <taxon>Ecdysozoa</taxon>
        <taxon>Arthropoda</taxon>
        <taxon>Hexapoda</taxon>
        <taxon>Insecta</taxon>
        <taxon>Pterygota</taxon>
        <taxon>Neoptera</taxon>
        <taxon>Endopterygota</taxon>
        <taxon>Diptera</taxon>
        <taxon>Nematocera</taxon>
        <taxon>Culicoidea</taxon>
        <taxon>Culicidae</taxon>
        <taxon>Anophelinae</taxon>
        <taxon>Anopheles</taxon>
        <taxon>Anopheles maculatus group</taxon>
    </lineage>
</organism>
<dbReference type="AlphaFoldDB" id="A0A182SI00"/>
<reference evidence="2" key="1">
    <citation type="submission" date="2013-09" db="EMBL/GenBank/DDBJ databases">
        <title>The Genome Sequence of Anopheles maculatus species B.</title>
        <authorList>
            <consortium name="The Broad Institute Genomics Platform"/>
            <person name="Neafsey D.E."/>
            <person name="Besansky N."/>
            <person name="Howell P."/>
            <person name="Walton C."/>
            <person name="Young S.K."/>
            <person name="Zeng Q."/>
            <person name="Gargeya S."/>
            <person name="Fitzgerald M."/>
            <person name="Haas B."/>
            <person name="Abouelleil A."/>
            <person name="Allen A.W."/>
            <person name="Alvarado L."/>
            <person name="Arachchi H.M."/>
            <person name="Berlin A.M."/>
            <person name="Chapman S.B."/>
            <person name="Gainer-Dewar J."/>
            <person name="Goldberg J."/>
            <person name="Griggs A."/>
            <person name="Gujja S."/>
            <person name="Hansen M."/>
            <person name="Howarth C."/>
            <person name="Imamovic A."/>
            <person name="Ireland A."/>
            <person name="Larimer J."/>
            <person name="McCowan C."/>
            <person name="Murphy C."/>
            <person name="Pearson M."/>
            <person name="Poon T.W."/>
            <person name="Priest M."/>
            <person name="Roberts A."/>
            <person name="Saif S."/>
            <person name="Shea T."/>
            <person name="Sisk P."/>
            <person name="Sykes S."/>
            <person name="Wortman J."/>
            <person name="Nusbaum C."/>
            <person name="Birren B."/>
        </authorList>
    </citation>
    <scope>NUCLEOTIDE SEQUENCE [LARGE SCALE GENOMIC DNA]</scope>
    <source>
        <strain evidence="2">maculatus3</strain>
    </source>
</reference>
<proteinExistence type="predicted"/>
<keyword evidence="2" id="KW-1185">Reference proteome</keyword>
<reference evidence="1" key="2">
    <citation type="submission" date="2020-05" db="UniProtKB">
        <authorList>
            <consortium name="EnsemblMetazoa"/>
        </authorList>
    </citation>
    <scope>IDENTIFICATION</scope>
    <source>
        <strain evidence="1">maculatus3</strain>
    </source>
</reference>
<evidence type="ECO:0000313" key="2">
    <source>
        <dbReference type="Proteomes" id="UP000075901"/>
    </source>
</evidence>
<sequence length="115" mass="12594">MRWKFDATDGARRPHRSCLTLDRKHTTSAAGGTGVDCAGGYINESGYATTWASNFGIRLATPTTSMMTDLDGPTTISLSSFPSHTLDVRSTKWAEKSYAIWVATGEIPAIRRRPR</sequence>